<feature type="binding site" evidence="11">
    <location>
        <position position="126"/>
    </location>
    <ligand>
        <name>ATP</name>
        <dbReference type="ChEBI" id="CHEBI:30616"/>
    </ligand>
</feature>
<evidence type="ECO:0000256" key="4">
    <source>
        <dbReference type="ARBA" id="ARBA00022553"/>
    </source>
</evidence>
<dbReference type="PROSITE" id="PS00108">
    <property type="entry name" value="PROTEIN_KINASE_ST"/>
    <property type="match status" value="1"/>
</dbReference>
<feature type="coiled-coil region" evidence="13">
    <location>
        <begin position="27"/>
        <end position="61"/>
    </location>
</feature>
<name>A0A5J4YUN0_PORPP</name>
<keyword evidence="8 11" id="KW-0067">ATP-binding</keyword>
<dbReference type="AlphaFoldDB" id="A0A5J4YUN0"/>
<evidence type="ECO:0000313" key="17">
    <source>
        <dbReference type="Proteomes" id="UP000324585"/>
    </source>
</evidence>
<comment type="similarity">
    <text evidence="1">Belongs to the protein kinase superfamily. AGC Ser/Thr protein kinase family.</text>
</comment>
<keyword evidence="4" id="KW-0597">Phosphoprotein</keyword>
<proteinExistence type="inferred from homology"/>
<evidence type="ECO:0000256" key="5">
    <source>
        <dbReference type="ARBA" id="ARBA00022679"/>
    </source>
</evidence>
<keyword evidence="5" id="KW-0808">Transferase</keyword>
<dbReference type="InterPro" id="IPR011009">
    <property type="entry name" value="Kinase-like_dom_sf"/>
</dbReference>
<evidence type="ECO:0000256" key="6">
    <source>
        <dbReference type="ARBA" id="ARBA00022741"/>
    </source>
</evidence>
<keyword evidence="7 16" id="KW-0418">Kinase</keyword>
<dbReference type="InterPro" id="IPR000961">
    <property type="entry name" value="AGC-kinase_C"/>
</dbReference>
<dbReference type="Pfam" id="PF00069">
    <property type="entry name" value="Pkinase"/>
    <property type="match status" value="2"/>
</dbReference>
<dbReference type="PANTHER" id="PTHR22988:SF76">
    <property type="entry name" value="CHROMOSOME UNDETERMINED SCAFFOLD_135, WHOLE GENOME SHOTGUN SEQUENCE"/>
    <property type="match status" value="1"/>
</dbReference>
<evidence type="ECO:0000313" key="16">
    <source>
        <dbReference type="EMBL" id="KAA8494117.1"/>
    </source>
</evidence>
<evidence type="ECO:0000256" key="9">
    <source>
        <dbReference type="ARBA" id="ARBA00047899"/>
    </source>
</evidence>
<dbReference type="PROSITE" id="PS50011">
    <property type="entry name" value="PROTEIN_KINASE_DOM"/>
    <property type="match status" value="1"/>
</dbReference>
<reference evidence="17" key="1">
    <citation type="journal article" date="2019" name="Nat. Commun.">
        <title>Expansion of phycobilisome linker gene families in mesophilic red algae.</title>
        <authorList>
            <person name="Lee J."/>
            <person name="Kim D."/>
            <person name="Bhattacharya D."/>
            <person name="Yoon H.S."/>
        </authorList>
    </citation>
    <scope>NUCLEOTIDE SEQUENCE [LARGE SCALE GENOMIC DNA]</scope>
    <source>
        <strain evidence="17">CCMP 1328</strain>
    </source>
</reference>
<keyword evidence="3 12" id="KW-0723">Serine/threonine-protein kinase</keyword>
<dbReference type="EMBL" id="VRMN01000005">
    <property type="protein sequence ID" value="KAA8494117.1"/>
    <property type="molecule type" value="Genomic_DNA"/>
</dbReference>
<dbReference type="OMA" id="HDNAYYQ"/>
<dbReference type="Gene3D" id="3.30.200.20">
    <property type="entry name" value="Phosphorylase Kinase, domain 1"/>
    <property type="match status" value="1"/>
</dbReference>
<dbReference type="GO" id="GO:0005524">
    <property type="term" value="F:ATP binding"/>
    <property type="evidence" value="ECO:0007669"/>
    <property type="project" value="UniProtKB-UniRule"/>
</dbReference>
<comment type="catalytic activity">
    <reaction evidence="9">
        <text>L-threonyl-[protein] + ATP = O-phospho-L-threonyl-[protein] + ADP + H(+)</text>
        <dbReference type="Rhea" id="RHEA:46608"/>
        <dbReference type="Rhea" id="RHEA-COMP:11060"/>
        <dbReference type="Rhea" id="RHEA-COMP:11605"/>
        <dbReference type="ChEBI" id="CHEBI:15378"/>
        <dbReference type="ChEBI" id="CHEBI:30013"/>
        <dbReference type="ChEBI" id="CHEBI:30616"/>
        <dbReference type="ChEBI" id="CHEBI:61977"/>
        <dbReference type="ChEBI" id="CHEBI:456216"/>
        <dbReference type="EC" id="2.7.11.1"/>
    </reaction>
</comment>
<dbReference type="PROSITE" id="PS51285">
    <property type="entry name" value="AGC_KINASE_CTER"/>
    <property type="match status" value="1"/>
</dbReference>
<evidence type="ECO:0000256" key="7">
    <source>
        <dbReference type="ARBA" id="ARBA00022777"/>
    </source>
</evidence>
<dbReference type="InterPro" id="IPR000719">
    <property type="entry name" value="Prot_kinase_dom"/>
</dbReference>
<dbReference type="OrthoDB" id="3638488at2759"/>
<dbReference type="Proteomes" id="UP000324585">
    <property type="component" value="Unassembled WGS sequence"/>
</dbReference>
<dbReference type="EC" id="2.7.11.1" evidence="2"/>
<organism evidence="16 17">
    <name type="scientific">Porphyridium purpureum</name>
    <name type="common">Red alga</name>
    <name type="synonym">Porphyridium cruentum</name>
    <dbReference type="NCBI Taxonomy" id="35688"/>
    <lineage>
        <taxon>Eukaryota</taxon>
        <taxon>Rhodophyta</taxon>
        <taxon>Bangiophyceae</taxon>
        <taxon>Porphyridiales</taxon>
        <taxon>Porphyridiaceae</taxon>
        <taxon>Porphyridium</taxon>
    </lineage>
</organism>
<keyword evidence="13" id="KW-0175">Coiled coil</keyword>
<keyword evidence="17" id="KW-1185">Reference proteome</keyword>
<dbReference type="FunFam" id="1.10.510.10:FF:000057">
    <property type="entry name" value="Non-specific serine/threonine protein kinase"/>
    <property type="match status" value="1"/>
</dbReference>
<evidence type="ECO:0000256" key="10">
    <source>
        <dbReference type="ARBA" id="ARBA00048679"/>
    </source>
</evidence>
<evidence type="ECO:0000256" key="11">
    <source>
        <dbReference type="PROSITE-ProRule" id="PRU10141"/>
    </source>
</evidence>
<evidence type="ECO:0000256" key="3">
    <source>
        <dbReference type="ARBA" id="ARBA00022527"/>
    </source>
</evidence>
<evidence type="ECO:0000256" key="12">
    <source>
        <dbReference type="RuleBase" id="RU000304"/>
    </source>
</evidence>
<dbReference type="InterPro" id="IPR050839">
    <property type="entry name" value="Rho-assoc_Ser/Thr_Kinase"/>
</dbReference>
<evidence type="ECO:0000256" key="2">
    <source>
        <dbReference type="ARBA" id="ARBA00012513"/>
    </source>
</evidence>
<protein>
    <recommendedName>
        <fullName evidence="2">non-specific serine/threonine protein kinase</fullName>
        <ecNumber evidence="2">2.7.11.1</ecNumber>
    </recommendedName>
</protein>
<comment type="catalytic activity">
    <reaction evidence="10">
        <text>L-seryl-[protein] + ATP = O-phospho-L-seryl-[protein] + ADP + H(+)</text>
        <dbReference type="Rhea" id="RHEA:17989"/>
        <dbReference type="Rhea" id="RHEA-COMP:9863"/>
        <dbReference type="Rhea" id="RHEA-COMP:11604"/>
        <dbReference type="ChEBI" id="CHEBI:15378"/>
        <dbReference type="ChEBI" id="CHEBI:29999"/>
        <dbReference type="ChEBI" id="CHEBI:30616"/>
        <dbReference type="ChEBI" id="CHEBI:83421"/>
        <dbReference type="ChEBI" id="CHEBI:456216"/>
        <dbReference type="EC" id="2.7.11.1"/>
    </reaction>
</comment>
<dbReference type="FunFam" id="1.10.510.10:FF:000042">
    <property type="entry name" value="Non-specific serine/threonine protein kinase"/>
    <property type="match status" value="1"/>
</dbReference>
<feature type="domain" description="AGC-kinase C-terminal" evidence="15">
    <location>
        <begin position="390"/>
        <end position="464"/>
    </location>
</feature>
<evidence type="ECO:0000256" key="1">
    <source>
        <dbReference type="ARBA" id="ARBA00009903"/>
    </source>
</evidence>
<dbReference type="GO" id="GO:0004674">
    <property type="term" value="F:protein serine/threonine kinase activity"/>
    <property type="evidence" value="ECO:0007669"/>
    <property type="project" value="UniProtKB-KW"/>
</dbReference>
<gene>
    <name evidence="16" type="ORF">FVE85_4092</name>
</gene>
<feature type="domain" description="Protein kinase" evidence="14">
    <location>
        <begin position="92"/>
        <end position="389"/>
    </location>
</feature>
<dbReference type="InterPro" id="IPR008271">
    <property type="entry name" value="Ser/Thr_kinase_AS"/>
</dbReference>
<evidence type="ECO:0000256" key="8">
    <source>
        <dbReference type="ARBA" id="ARBA00022840"/>
    </source>
</evidence>
<evidence type="ECO:0000256" key="13">
    <source>
        <dbReference type="SAM" id="Coils"/>
    </source>
</evidence>
<sequence>MDGSSGDGGSAGQVKVRQRAERVKVAKAKMEMQVSKFMQERAEMEAKRRELEKKVATMSLQGSERDAWMADKLHAEMMSLRERLRPLHEADFEPIATLGKGAFGEVKLVRKKDSGQYFAMKKLIKKDMGRQEQVSHAWSERHVLVKADSPYICRLNYAFQDASHLYLVMEYLPGGDLMGLLITKDTIPEEDSRFYVAQMVIAIDTLHNLGYIHRDVKPDNLLIDADGNLKLSDFGLCKSYQVNTPEGLDAATADGANAAVGDKTAPTATHGQKIAAWKRNARKMAYSTVGTPDYIAPEVLMKRGYGSECDWWSLGVVIFEMLVGYPPFYAEDALQTCKKILNWQETLQFPPEANISWAAKNLITALLCDPEYRLGAKKGKEDFLEHPFFKGMSFEDLVAQKAPFAPDLAGPTDVRYFEEHKTLTDEERKRFQAIKPTYYKKMEPNAEDFVGYTFARNNEKEKVKPKRAGVNKGMFDAPPK</sequence>
<dbReference type="PROSITE" id="PS00107">
    <property type="entry name" value="PROTEIN_KINASE_ATP"/>
    <property type="match status" value="1"/>
</dbReference>
<evidence type="ECO:0000259" key="14">
    <source>
        <dbReference type="PROSITE" id="PS50011"/>
    </source>
</evidence>
<comment type="caution">
    <text evidence="16">The sequence shown here is derived from an EMBL/GenBank/DDBJ whole genome shotgun (WGS) entry which is preliminary data.</text>
</comment>
<keyword evidence="6 11" id="KW-0547">Nucleotide-binding</keyword>
<dbReference type="SMART" id="SM00220">
    <property type="entry name" value="S_TKc"/>
    <property type="match status" value="1"/>
</dbReference>
<dbReference type="SUPFAM" id="SSF56112">
    <property type="entry name" value="Protein kinase-like (PK-like)"/>
    <property type="match status" value="1"/>
</dbReference>
<dbReference type="PANTHER" id="PTHR22988">
    <property type="entry name" value="MYOTONIC DYSTROPHY S/T KINASE-RELATED"/>
    <property type="match status" value="1"/>
</dbReference>
<evidence type="ECO:0000259" key="15">
    <source>
        <dbReference type="PROSITE" id="PS51285"/>
    </source>
</evidence>
<dbReference type="InterPro" id="IPR017441">
    <property type="entry name" value="Protein_kinase_ATP_BS"/>
</dbReference>
<dbReference type="Gene3D" id="1.10.510.10">
    <property type="entry name" value="Transferase(Phosphotransferase) domain 1"/>
    <property type="match status" value="1"/>
</dbReference>
<accession>A0A5J4YUN0</accession>